<dbReference type="InterPro" id="IPR041657">
    <property type="entry name" value="HTH_17"/>
</dbReference>
<proteinExistence type="predicted"/>
<keyword evidence="4" id="KW-1185">Reference proteome</keyword>
<keyword evidence="1" id="KW-0175">Coiled coil</keyword>
<protein>
    <submittedName>
        <fullName evidence="3">Helix-turn-helix domain-containing protein</fullName>
    </submittedName>
</protein>
<dbReference type="EMBL" id="JBKBDD010000023">
    <property type="protein sequence ID" value="MFN6548378.1"/>
    <property type="molecule type" value="Genomic_DNA"/>
</dbReference>
<accession>A0ABW9LK45</accession>
<dbReference type="Proteomes" id="UP001635816">
    <property type="component" value="Unassembled WGS sequence"/>
</dbReference>
<feature type="domain" description="Helix-turn-helix" evidence="2">
    <location>
        <begin position="13"/>
        <end position="56"/>
    </location>
</feature>
<evidence type="ECO:0000313" key="3">
    <source>
        <dbReference type="EMBL" id="MFN6548378.1"/>
    </source>
</evidence>
<dbReference type="Pfam" id="PF12728">
    <property type="entry name" value="HTH_17"/>
    <property type="match status" value="1"/>
</dbReference>
<organism evidence="3 4">
    <name type="scientific">Mycolicibacterium nivoides</name>
    <dbReference type="NCBI Taxonomy" id="2487344"/>
    <lineage>
        <taxon>Bacteria</taxon>
        <taxon>Bacillati</taxon>
        <taxon>Actinomycetota</taxon>
        <taxon>Actinomycetes</taxon>
        <taxon>Mycobacteriales</taxon>
        <taxon>Mycobacteriaceae</taxon>
        <taxon>Mycolicibacterium</taxon>
    </lineage>
</organism>
<evidence type="ECO:0000256" key="1">
    <source>
        <dbReference type="SAM" id="Coils"/>
    </source>
</evidence>
<feature type="coiled-coil region" evidence="1">
    <location>
        <begin position="73"/>
        <end position="100"/>
    </location>
</feature>
<evidence type="ECO:0000259" key="2">
    <source>
        <dbReference type="Pfam" id="PF12728"/>
    </source>
</evidence>
<name>A0ABW9LK45_9MYCO</name>
<sequence length="183" mass="19875">MTTEKSPQPGRPVMTAREAARLLRKDPRTIQRMIEDGELDGGAHQGPQRRRWFVYADQFNRSSAEITPAAHVADDVAAERDRLLLENADLRAELVSTQEAYRLVLASQATMHEALTDYQRSVDELLAGTTAFRDAAAHFQAAVSGLQSSNSKLNQVAGAYSDALHQGLIPGHAGTLGNASPNL</sequence>
<gene>
    <name evidence="3" type="ORF">ACK4CT_34970</name>
</gene>
<reference evidence="3 4" key="1">
    <citation type="submission" date="2024-12" db="EMBL/GenBank/DDBJ databases">
        <title>The coexistence of Mycolicibacterium septicum and Mycolicibacterium nivoides in clinical samples.</title>
        <authorList>
            <person name="Wang C."/>
            <person name="Feng Y."/>
            <person name="Zong Z."/>
        </authorList>
    </citation>
    <scope>NUCLEOTIDE SEQUENCE [LARGE SCALE GENOMIC DNA]</scope>
    <source>
        <strain evidence="3 4">120309</strain>
    </source>
</reference>
<dbReference type="RefSeq" id="WP_409545891.1">
    <property type="nucleotide sequence ID" value="NZ_JBKBDD010000023.1"/>
</dbReference>
<evidence type="ECO:0000313" key="4">
    <source>
        <dbReference type="Proteomes" id="UP001635816"/>
    </source>
</evidence>
<comment type="caution">
    <text evidence="3">The sequence shown here is derived from an EMBL/GenBank/DDBJ whole genome shotgun (WGS) entry which is preliminary data.</text>
</comment>